<accession>A5FCW7</accession>
<keyword evidence="1" id="KW-0175">Coiled coil</keyword>
<dbReference type="KEGG" id="fjo:Fjoh_3948"/>
<evidence type="ECO:0000313" key="3">
    <source>
        <dbReference type="Proteomes" id="UP000006694"/>
    </source>
</evidence>
<dbReference type="Proteomes" id="UP000006694">
    <property type="component" value="Chromosome"/>
</dbReference>
<dbReference type="RefSeq" id="WP_012025924.1">
    <property type="nucleotide sequence ID" value="NC_009441.1"/>
</dbReference>
<dbReference type="eggNOG" id="ENOG5032SIE">
    <property type="taxonomic scope" value="Bacteria"/>
</dbReference>
<keyword evidence="3" id="KW-1185">Reference proteome</keyword>
<dbReference type="STRING" id="376686.Fjoh_3948"/>
<feature type="coiled-coil region" evidence="1">
    <location>
        <begin position="53"/>
        <end position="90"/>
    </location>
</feature>
<sequence length="230" mass="26508">MRKSIIIIICFPLFLGCEQISKSINETFSPSDSLVSKETNSDTKTEAKEIDVQKMINEALDKHNAAVKQLENKTTVLLKDKNELNKAEQALKKLPQYAGKEIFVYSTLYFYNDGRINIMLQHPENKKYVDTYEYRNGVWSDPKPVQLSVREDVQKRLVPLNTISFTNAAKVFEIYNKKVEEVEGASPAANIYISIWDNKIRWYPTSISGSRERYSIQFNDDGTLKTFTQD</sequence>
<dbReference type="EMBL" id="CP000685">
    <property type="protein sequence ID" value="ABQ06958.1"/>
    <property type="molecule type" value="Genomic_DNA"/>
</dbReference>
<dbReference type="AlphaFoldDB" id="A5FCW7"/>
<name>A5FCW7_FLAJ1</name>
<dbReference type="PROSITE" id="PS51257">
    <property type="entry name" value="PROKAR_LIPOPROTEIN"/>
    <property type="match status" value="1"/>
</dbReference>
<organism evidence="2 3">
    <name type="scientific">Flavobacterium johnsoniae (strain ATCC 17061 / DSM 2064 / JCM 8514 / BCRC 14874 / CCUG 350202 / NBRC 14942 / NCIMB 11054 / UW101)</name>
    <name type="common">Cytophaga johnsonae</name>
    <dbReference type="NCBI Taxonomy" id="376686"/>
    <lineage>
        <taxon>Bacteria</taxon>
        <taxon>Pseudomonadati</taxon>
        <taxon>Bacteroidota</taxon>
        <taxon>Flavobacteriia</taxon>
        <taxon>Flavobacteriales</taxon>
        <taxon>Flavobacteriaceae</taxon>
        <taxon>Flavobacterium</taxon>
    </lineage>
</organism>
<evidence type="ECO:0000313" key="2">
    <source>
        <dbReference type="EMBL" id="ABQ06958.1"/>
    </source>
</evidence>
<protein>
    <submittedName>
        <fullName evidence="2">Hypothetical lipoprotein</fullName>
    </submittedName>
</protein>
<reference evidence="2 3" key="1">
    <citation type="journal article" date="2009" name="Appl. Environ. Microbiol.">
        <title>Novel features of the polysaccharide-digesting gliding bacterium Flavobacterium johnsoniae as revealed by genome sequence analysis.</title>
        <authorList>
            <person name="McBride M.J."/>
            <person name="Xie G."/>
            <person name="Martens E.C."/>
            <person name="Lapidus A."/>
            <person name="Henrissat B."/>
            <person name="Rhodes R.G."/>
            <person name="Goltsman E."/>
            <person name="Wang W."/>
            <person name="Xu J."/>
            <person name="Hunnicutt D.W."/>
            <person name="Staroscik A.M."/>
            <person name="Hoover T.R."/>
            <person name="Cheng Y.Q."/>
            <person name="Stein J.L."/>
        </authorList>
    </citation>
    <scope>NUCLEOTIDE SEQUENCE [LARGE SCALE GENOMIC DNA]</scope>
    <source>
        <strain evidence="3">ATCC 17061 / DSM 2064 / JCM 8514 / BCRC 14874 / CCUG 350202 / NBRC 14942 / NCIMB 11054 / UW101</strain>
    </source>
</reference>
<gene>
    <name evidence="2" type="ordered locus">Fjoh_3948</name>
</gene>
<keyword evidence="2" id="KW-0449">Lipoprotein</keyword>
<dbReference type="GeneID" id="31766866"/>
<evidence type="ECO:0000256" key="1">
    <source>
        <dbReference type="SAM" id="Coils"/>
    </source>
</evidence>
<proteinExistence type="predicted"/>
<dbReference type="OrthoDB" id="660752at2"/>
<dbReference type="HOGENOM" id="CLU_105876_0_0_10"/>